<dbReference type="OrthoDB" id="210788at2157"/>
<gene>
    <name evidence="1" type="ORF">C447_03696</name>
</gene>
<evidence type="ECO:0000313" key="2">
    <source>
        <dbReference type="Proteomes" id="UP000011566"/>
    </source>
</evidence>
<reference evidence="1 2" key="1">
    <citation type="journal article" date="2014" name="PLoS Genet.">
        <title>Phylogenetically driven sequencing of extremely halophilic archaea reveals strategies for static and dynamic osmo-response.</title>
        <authorList>
            <person name="Becker E.A."/>
            <person name="Seitzer P.M."/>
            <person name="Tritt A."/>
            <person name="Larsen D."/>
            <person name="Krusor M."/>
            <person name="Yao A.I."/>
            <person name="Wu D."/>
            <person name="Madern D."/>
            <person name="Eisen J.A."/>
            <person name="Darling A.E."/>
            <person name="Facciotti M.T."/>
        </authorList>
    </citation>
    <scope>NUCLEOTIDE SEQUENCE [LARGE SCALE GENOMIC DNA]</scope>
    <source>
        <strain evidence="1 2">100A6</strain>
    </source>
</reference>
<dbReference type="AlphaFoldDB" id="M0M4H8"/>
<keyword evidence="2" id="KW-1185">Reference proteome</keyword>
<accession>M0M4H8</accession>
<dbReference type="PATRIC" id="fig|1132509.6.peg.862"/>
<sequence>MPIDEPNWESGKQVSTSIDSVRNFLEEGHPEAYTAEEIAGAVLAFANTPPVTSEKLRDIAEQNLEILIETGSVEARRVETGDRRPSVYYRTVDD</sequence>
<protein>
    <submittedName>
        <fullName evidence="1">Uncharacterized protein</fullName>
    </submittedName>
</protein>
<proteinExistence type="predicted"/>
<comment type="caution">
    <text evidence="1">The sequence shown here is derived from an EMBL/GenBank/DDBJ whole genome shotgun (WGS) entry which is preliminary data.</text>
</comment>
<dbReference type="RefSeq" id="WP_007691050.1">
    <property type="nucleotide sequence ID" value="NZ_AJRK01000024.1"/>
</dbReference>
<dbReference type="EMBL" id="AOMB01000010">
    <property type="protein sequence ID" value="EMA40591.1"/>
    <property type="molecule type" value="Genomic_DNA"/>
</dbReference>
<name>M0M4H8_9EURY</name>
<organism evidence="1 2">
    <name type="scientific">Halococcus hamelinensis 100A6</name>
    <dbReference type="NCBI Taxonomy" id="1132509"/>
    <lineage>
        <taxon>Archaea</taxon>
        <taxon>Methanobacteriati</taxon>
        <taxon>Methanobacteriota</taxon>
        <taxon>Stenosarchaea group</taxon>
        <taxon>Halobacteria</taxon>
        <taxon>Halobacteriales</taxon>
        <taxon>Halococcaceae</taxon>
        <taxon>Halococcus</taxon>
    </lineage>
</organism>
<evidence type="ECO:0000313" key="1">
    <source>
        <dbReference type="EMBL" id="EMA40591.1"/>
    </source>
</evidence>
<dbReference type="Proteomes" id="UP000011566">
    <property type="component" value="Unassembled WGS sequence"/>
</dbReference>